<dbReference type="GO" id="GO:0005524">
    <property type="term" value="F:ATP binding"/>
    <property type="evidence" value="ECO:0007669"/>
    <property type="project" value="InterPro"/>
</dbReference>
<dbReference type="SMART" id="SM00382">
    <property type="entry name" value="AAA"/>
    <property type="match status" value="1"/>
</dbReference>
<dbReference type="AlphaFoldDB" id="A0A2Z2KT61"/>
<dbReference type="KEGG" id="pdh:B9T62_31765"/>
<dbReference type="OrthoDB" id="9808317at2"/>
<dbReference type="InterPro" id="IPR027417">
    <property type="entry name" value="P-loop_NTPase"/>
</dbReference>
<gene>
    <name evidence="2" type="ORF">B9T62_31765</name>
</gene>
<dbReference type="CDD" id="cd00009">
    <property type="entry name" value="AAA"/>
    <property type="match status" value="1"/>
</dbReference>
<dbReference type="GO" id="GO:0016887">
    <property type="term" value="F:ATP hydrolysis activity"/>
    <property type="evidence" value="ECO:0007669"/>
    <property type="project" value="InterPro"/>
</dbReference>
<dbReference type="InterPro" id="IPR011704">
    <property type="entry name" value="ATPase_dyneun-rel_AAA"/>
</dbReference>
<dbReference type="InterPro" id="IPR052934">
    <property type="entry name" value="Methyl-DNA_Rec/Restrict_Enz"/>
</dbReference>
<protein>
    <recommendedName>
        <fullName evidence="1">AAA+ ATPase domain-containing protein</fullName>
    </recommendedName>
</protein>
<evidence type="ECO:0000313" key="2">
    <source>
        <dbReference type="EMBL" id="ASA24932.1"/>
    </source>
</evidence>
<keyword evidence="3" id="KW-1185">Reference proteome</keyword>
<organism evidence="2 3">
    <name type="scientific">Paenibacillus donghaensis</name>
    <dbReference type="NCBI Taxonomy" id="414771"/>
    <lineage>
        <taxon>Bacteria</taxon>
        <taxon>Bacillati</taxon>
        <taxon>Bacillota</taxon>
        <taxon>Bacilli</taxon>
        <taxon>Bacillales</taxon>
        <taxon>Paenibacillaceae</taxon>
        <taxon>Paenibacillus</taxon>
    </lineage>
</organism>
<dbReference type="PANTHER" id="PTHR37291:SF1">
    <property type="entry name" value="TYPE IV METHYL-DIRECTED RESTRICTION ENZYME ECOKMCRB SUBUNIT"/>
    <property type="match status" value="1"/>
</dbReference>
<dbReference type="EMBL" id="CP021780">
    <property type="protein sequence ID" value="ASA24932.1"/>
    <property type="molecule type" value="Genomic_DNA"/>
</dbReference>
<dbReference type="Proteomes" id="UP000249890">
    <property type="component" value="Chromosome"/>
</dbReference>
<proteinExistence type="predicted"/>
<name>A0A2Z2KT61_9BACL</name>
<evidence type="ECO:0000259" key="1">
    <source>
        <dbReference type="SMART" id="SM00382"/>
    </source>
</evidence>
<dbReference type="Gene3D" id="3.40.50.300">
    <property type="entry name" value="P-loop containing nucleotide triphosphate hydrolases"/>
    <property type="match status" value="1"/>
</dbReference>
<dbReference type="PANTHER" id="PTHR37291">
    <property type="entry name" value="5-METHYLCYTOSINE-SPECIFIC RESTRICTION ENZYME B"/>
    <property type="match status" value="1"/>
</dbReference>
<dbReference type="InterPro" id="IPR003593">
    <property type="entry name" value="AAA+_ATPase"/>
</dbReference>
<dbReference type="SUPFAM" id="SSF52540">
    <property type="entry name" value="P-loop containing nucleoside triphosphate hydrolases"/>
    <property type="match status" value="1"/>
</dbReference>
<sequence length="341" mass="37045">MPIINSNDFDILMKMATTPAKVNVAPAQVKAILGSSFFISDLVINQICAALNAGNHIILSGPPGTGKTTLANAVALAARGVSPLITTATADWTTFDTVGGYMPDLASHNPNALKFELGVVLQSIKNGQWLIIDEINRAQIDKAIGQLFTVLSDGDVLLPYRNSLTGNRISIVSGNGLSTGEVYYKNDDWRLIATMNEFDKTSLFDMSYAFMRRFAVIRVGVPSNYGSLIASWASAAGVQASIVDCLKLIAIATEKATMREVGPAMFKGLIAYLRSRLTFDINYAQHFAEGLTMYLLPQFQGLDDSEISQLWEFVKPAIVTDPNAADYLLTNIRSVTGYNLR</sequence>
<feature type="domain" description="AAA+ ATPase" evidence="1">
    <location>
        <begin position="53"/>
        <end position="220"/>
    </location>
</feature>
<evidence type="ECO:0000313" key="3">
    <source>
        <dbReference type="Proteomes" id="UP000249890"/>
    </source>
</evidence>
<accession>A0A2Z2KT61</accession>
<reference evidence="2 3" key="1">
    <citation type="submission" date="2017-06" db="EMBL/GenBank/DDBJ databases">
        <title>Complete genome sequence of Paenibacillus donghaensis KCTC 13049T isolated from East Sea sediment, South Korea.</title>
        <authorList>
            <person name="Jung B.K."/>
            <person name="Hong S.-J."/>
            <person name="Shin J.-H."/>
        </authorList>
    </citation>
    <scope>NUCLEOTIDE SEQUENCE [LARGE SCALE GENOMIC DNA]</scope>
    <source>
        <strain evidence="2 3">KCTC 13049</strain>
    </source>
</reference>
<dbReference type="Pfam" id="PF07728">
    <property type="entry name" value="AAA_5"/>
    <property type="match status" value="1"/>
</dbReference>
<dbReference type="RefSeq" id="WP_087918901.1">
    <property type="nucleotide sequence ID" value="NZ_CP021780.1"/>
</dbReference>